<protein>
    <submittedName>
        <fullName evidence="1">Uncharacterized protein</fullName>
    </submittedName>
</protein>
<accession>A0A7Y9EKB4</accession>
<dbReference type="Proteomes" id="UP000529783">
    <property type="component" value="Unassembled WGS sequence"/>
</dbReference>
<organism evidence="1 2">
    <name type="scientific">Actinomadura luteofluorescens</name>
    <dbReference type="NCBI Taxonomy" id="46163"/>
    <lineage>
        <taxon>Bacteria</taxon>
        <taxon>Bacillati</taxon>
        <taxon>Actinomycetota</taxon>
        <taxon>Actinomycetes</taxon>
        <taxon>Streptosporangiales</taxon>
        <taxon>Thermomonosporaceae</taxon>
        <taxon>Actinomadura</taxon>
    </lineage>
</organism>
<keyword evidence="2" id="KW-1185">Reference proteome</keyword>
<evidence type="ECO:0000313" key="2">
    <source>
        <dbReference type="Proteomes" id="UP000529783"/>
    </source>
</evidence>
<gene>
    <name evidence="1" type="ORF">BJY14_005275</name>
</gene>
<evidence type="ECO:0000313" key="1">
    <source>
        <dbReference type="EMBL" id="NYD49292.1"/>
    </source>
</evidence>
<dbReference type="AlphaFoldDB" id="A0A7Y9EKB4"/>
<reference evidence="1 2" key="1">
    <citation type="submission" date="2020-07" db="EMBL/GenBank/DDBJ databases">
        <title>Sequencing the genomes of 1000 actinobacteria strains.</title>
        <authorList>
            <person name="Klenk H.-P."/>
        </authorList>
    </citation>
    <scope>NUCLEOTIDE SEQUENCE [LARGE SCALE GENOMIC DNA]</scope>
    <source>
        <strain evidence="1 2">DSM 40398</strain>
    </source>
</reference>
<comment type="caution">
    <text evidence="1">The sequence shown here is derived from an EMBL/GenBank/DDBJ whole genome shotgun (WGS) entry which is preliminary data.</text>
</comment>
<proteinExistence type="predicted"/>
<dbReference type="EMBL" id="JACCBA010000001">
    <property type="protein sequence ID" value="NYD49292.1"/>
    <property type="molecule type" value="Genomic_DNA"/>
</dbReference>
<dbReference type="RefSeq" id="WP_246396102.1">
    <property type="nucleotide sequence ID" value="NZ_JACCBA010000001.1"/>
</dbReference>
<sequence>MRRASAGCPVTVNAATANAESRGQQYRHFEYQDARDAPFGRVRSRRSSRARVAMSR</sequence>
<name>A0A7Y9EKB4_9ACTN</name>